<keyword evidence="3" id="KW-0808">Transferase</keyword>
<dbReference type="PANTHER" id="PTHR11786">
    <property type="entry name" value="N-HYDROXYARYLAMINE O-ACETYLTRANSFERASE"/>
    <property type="match status" value="1"/>
</dbReference>
<reference evidence="4" key="1">
    <citation type="submission" date="2016-10" db="EMBL/GenBank/DDBJ databases">
        <authorList>
            <person name="Varghese N."/>
            <person name="Submissions S."/>
        </authorList>
    </citation>
    <scope>NUCLEOTIDE SEQUENCE [LARGE SCALE GENOMIC DNA]</scope>
    <source>
        <strain evidence="4">CGMCC 4.6609</strain>
    </source>
</reference>
<name>A0A1H0UQR3_9PSEU</name>
<dbReference type="PRINTS" id="PR01543">
    <property type="entry name" value="ANATRNSFRASE"/>
</dbReference>
<proteinExistence type="inferred from homology"/>
<dbReference type="STRING" id="641025.SAMN05421507_112190"/>
<dbReference type="InterPro" id="IPR038765">
    <property type="entry name" value="Papain-like_cys_pep_sf"/>
</dbReference>
<protein>
    <submittedName>
        <fullName evidence="3">N-hydroxyarylamine O-acetyltransferase</fullName>
    </submittedName>
</protein>
<evidence type="ECO:0000313" key="4">
    <source>
        <dbReference type="Proteomes" id="UP000199691"/>
    </source>
</evidence>
<dbReference type="Pfam" id="PF00797">
    <property type="entry name" value="Acetyltransf_2"/>
    <property type="match status" value="1"/>
</dbReference>
<evidence type="ECO:0000256" key="2">
    <source>
        <dbReference type="RuleBase" id="RU003452"/>
    </source>
</evidence>
<dbReference type="Gene3D" id="2.40.128.150">
    <property type="entry name" value="Cysteine proteinases"/>
    <property type="match status" value="1"/>
</dbReference>
<dbReference type="SUPFAM" id="SSF54001">
    <property type="entry name" value="Cysteine proteinases"/>
    <property type="match status" value="1"/>
</dbReference>
<dbReference type="Gene3D" id="3.30.2140.10">
    <property type="entry name" value="Arylamine N-acetyltransferase"/>
    <property type="match status" value="1"/>
</dbReference>
<accession>A0A1H0UQR3</accession>
<organism evidence="3 4">
    <name type="scientific">Lentzea jiangxiensis</name>
    <dbReference type="NCBI Taxonomy" id="641025"/>
    <lineage>
        <taxon>Bacteria</taxon>
        <taxon>Bacillati</taxon>
        <taxon>Actinomycetota</taxon>
        <taxon>Actinomycetes</taxon>
        <taxon>Pseudonocardiales</taxon>
        <taxon>Pseudonocardiaceae</taxon>
        <taxon>Lentzea</taxon>
    </lineage>
</organism>
<comment type="similarity">
    <text evidence="1 2">Belongs to the arylamine N-acetyltransferase family.</text>
</comment>
<dbReference type="EMBL" id="FNIX01000012">
    <property type="protein sequence ID" value="SDP68557.1"/>
    <property type="molecule type" value="Genomic_DNA"/>
</dbReference>
<evidence type="ECO:0000256" key="1">
    <source>
        <dbReference type="ARBA" id="ARBA00006547"/>
    </source>
</evidence>
<dbReference type="GO" id="GO:0016407">
    <property type="term" value="F:acetyltransferase activity"/>
    <property type="evidence" value="ECO:0007669"/>
    <property type="project" value="InterPro"/>
</dbReference>
<dbReference type="AlphaFoldDB" id="A0A1H0UQR3"/>
<dbReference type="InterPro" id="IPR001447">
    <property type="entry name" value="Arylamine_N-AcTrfase"/>
</dbReference>
<dbReference type="Proteomes" id="UP000199691">
    <property type="component" value="Unassembled WGS sequence"/>
</dbReference>
<gene>
    <name evidence="3" type="ORF">SAMN05421507_112190</name>
</gene>
<dbReference type="PANTHER" id="PTHR11786:SF0">
    <property type="entry name" value="ARYLAMINE N-ACETYLTRANSFERASE 4-RELATED"/>
    <property type="match status" value="1"/>
</dbReference>
<keyword evidence="4" id="KW-1185">Reference proteome</keyword>
<sequence length="279" mass="30825">MNDVTDSMWRGSAVDLDAYLTRVGHGGGVAADLSTLRALHTAHVGAIPFDNLDALLGRTAVPLDVDSVQEKIVRQGRGGWCLEQVVLMAAVLDRIGFTFTAFAGRTRIRTGNKFGPALHVALLVELDGERWLHDVSFGAHGLHEPIRLAENARLDGDWSFDLVREPTGEHVLRFLRPEGPAELYGFTTDARYPSDFELLNHFCLTHPRSPFNHRMILQRTRPGVRHLLAGTVLAEIRPGEPTAFRELDDTEALSAPEEIFGITLEPDDIQTLRKTLAGP</sequence>
<evidence type="ECO:0000313" key="3">
    <source>
        <dbReference type="EMBL" id="SDP68557.1"/>
    </source>
</evidence>
<dbReference type="RefSeq" id="WP_245733833.1">
    <property type="nucleotide sequence ID" value="NZ_FNIX01000012.1"/>
</dbReference>